<evidence type="ECO:0000313" key="2">
    <source>
        <dbReference type="Proteomes" id="UP000030140"/>
    </source>
</evidence>
<dbReference type="SUPFAM" id="SSF69754">
    <property type="entry name" value="Ribosome binding protein Y (YfiA homologue)"/>
    <property type="match status" value="1"/>
</dbReference>
<reference evidence="1 2" key="1">
    <citation type="submission" date="2014-10" db="EMBL/GenBank/DDBJ databases">
        <title>Draft genome sequence of the proteorhodopsin-containing marine bacterium Dokdonia donghaensis.</title>
        <authorList>
            <person name="Gomez-Consarnau L."/>
            <person name="Gonzalez J.M."/>
            <person name="Riedel T."/>
            <person name="Jaenicke S."/>
            <person name="Wagner-Doebler I."/>
            <person name="Fuhrman J.A."/>
        </authorList>
    </citation>
    <scope>NUCLEOTIDE SEQUENCE [LARGE SCALE GENOMIC DNA]</scope>
    <source>
        <strain evidence="1 2">DSW-1</strain>
    </source>
</reference>
<dbReference type="InterPro" id="IPR003489">
    <property type="entry name" value="RHF/RaiA"/>
</dbReference>
<evidence type="ECO:0000313" key="1">
    <source>
        <dbReference type="EMBL" id="KGO06187.1"/>
    </source>
</evidence>
<accession>A0A0A2GSK4</accession>
<dbReference type="EMBL" id="JSAQ01000001">
    <property type="protein sequence ID" value="KGO06187.1"/>
    <property type="molecule type" value="Genomic_DNA"/>
</dbReference>
<dbReference type="InterPro" id="IPR036567">
    <property type="entry name" value="RHF-like"/>
</dbReference>
<dbReference type="Proteomes" id="UP000030140">
    <property type="component" value="Unassembled WGS sequence"/>
</dbReference>
<dbReference type="RefSeq" id="WP_021778466.1">
    <property type="nucleotide sequence ID" value="NZ_CP015125.1"/>
</dbReference>
<dbReference type="OrthoDB" id="9808702at2"/>
<comment type="caution">
    <text evidence="1">The sequence shown here is derived from an EMBL/GenBank/DDBJ whole genome shotgun (WGS) entry which is preliminary data.</text>
</comment>
<gene>
    <name evidence="1" type="ORF">NV36_04625</name>
</gene>
<dbReference type="Pfam" id="PF02482">
    <property type="entry name" value="Ribosomal_S30AE"/>
    <property type="match status" value="1"/>
</dbReference>
<protein>
    <submittedName>
        <fullName evidence="1">RNA polymerase subunit sigma-54</fullName>
    </submittedName>
</protein>
<dbReference type="Gene3D" id="3.30.160.100">
    <property type="entry name" value="Ribosome hibernation promotion factor-like"/>
    <property type="match status" value="1"/>
</dbReference>
<name>A0A0A2GSK4_9FLAO</name>
<dbReference type="KEGG" id="ddo:I597_2697"/>
<keyword evidence="2" id="KW-1185">Reference proteome</keyword>
<proteinExistence type="predicted"/>
<organism evidence="1 2">
    <name type="scientific">Dokdonia donghaensis DSW-1</name>
    <dbReference type="NCBI Taxonomy" id="1300343"/>
    <lineage>
        <taxon>Bacteria</taxon>
        <taxon>Pseudomonadati</taxon>
        <taxon>Bacteroidota</taxon>
        <taxon>Flavobacteriia</taxon>
        <taxon>Flavobacteriales</taxon>
        <taxon>Flavobacteriaceae</taxon>
        <taxon>Dokdonia</taxon>
    </lineage>
</organism>
<dbReference type="AlphaFoldDB" id="A0A0A2GSK4"/>
<dbReference type="PATRIC" id="fig|1300343.5.peg.2736"/>
<sequence>MKVTVEAPKFDADVKLTNFIKKKVGKLEHFYDKIIHTDVYLKLEPNERPNNKIVELLVSVPGDEFIVKKMAKSFEEATDVCVQSMERILLKRKEKIRSRVM</sequence>